<reference evidence="3" key="1">
    <citation type="submission" date="2022-08" db="UniProtKB">
        <authorList>
            <consortium name="EnsemblMetazoa"/>
        </authorList>
    </citation>
    <scope>IDENTIFICATION</scope>
</reference>
<dbReference type="AlphaFoldDB" id="A0A8W7P064"/>
<dbReference type="Proteomes" id="UP000075882">
    <property type="component" value="Unassembled WGS sequence"/>
</dbReference>
<feature type="chain" id="PRO_5036466121" description="Secreted protein" evidence="2">
    <location>
        <begin position="25"/>
        <end position="148"/>
    </location>
</feature>
<feature type="signal peptide" evidence="2">
    <location>
        <begin position="1"/>
        <end position="24"/>
    </location>
</feature>
<protein>
    <recommendedName>
        <fullName evidence="4">Secreted protein</fullName>
    </recommendedName>
</protein>
<sequence length="148" mass="16185">MHEAGVTIAAGWFVVLSIFSSTSPALPLYTAAAVPFVADGPPPTAPRPTGSTDHAGGSDPLRLLLPPVDCGVVSYRRHRIDRQVGGDSNSRSRKMMMQMVQMHQMMMVVQMVMVMVVMVQVPQPMQQMADGGRVVTSDHERESCCWRC</sequence>
<organism evidence="3">
    <name type="scientific">Anopheles coluzzii</name>
    <name type="common">African malaria mosquito</name>
    <dbReference type="NCBI Taxonomy" id="1518534"/>
    <lineage>
        <taxon>Eukaryota</taxon>
        <taxon>Metazoa</taxon>
        <taxon>Ecdysozoa</taxon>
        <taxon>Arthropoda</taxon>
        <taxon>Hexapoda</taxon>
        <taxon>Insecta</taxon>
        <taxon>Pterygota</taxon>
        <taxon>Neoptera</taxon>
        <taxon>Endopterygota</taxon>
        <taxon>Diptera</taxon>
        <taxon>Nematocera</taxon>
        <taxon>Culicoidea</taxon>
        <taxon>Culicidae</taxon>
        <taxon>Anophelinae</taxon>
        <taxon>Anopheles</taxon>
    </lineage>
</organism>
<keyword evidence="1" id="KW-1133">Transmembrane helix</keyword>
<keyword evidence="1" id="KW-0472">Membrane</keyword>
<proteinExistence type="predicted"/>
<feature type="transmembrane region" description="Helical" evidence="1">
    <location>
        <begin position="102"/>
        <end position="121"/>
    </location>
</feature>
<name>A0A8W7P064_ANOCL</name>
<keyword evidence="1" id="KW-0812">Transmembrane</keyword>
<accession>A0A8W7P064</accession>
<evidence type="ECO:0000256" key="1">
    <source>
        <dbReference type="SAM" id="Phobius"/>
    </source>
</evidence>
<evidence type="ECO:0000256" key="2">
    <source>
        <dbReference type="SAM" id="SignalP"/>
    </source>
</evidence>
<keyword evidence="2" id="KW-0732">Signal</keyword>
<dbReference type="EnsemblMetazoa" id="ACOM022996-RA">
    <property type="protein sequence ID" value="ACOM022996-PA.1"/>
    <property type="gene ID" value="ACOM022996"/>
</dbReference>
<evidence type="ECO:0000313" key="3">
    <source>
        <dbReference type="EnsemblMetazoa" id="ACOM022996-PA.1"/>
    </source>
</evidence>
<evidence type="ECO:0008006" key="4">
    <source>
        <dbReference type="Google" id="ProtNLM"/>
    </source>
</evidence>